<reference evidence="3" key="1">
    <citation type="submission" date="2020-05" db="EMBL/GenBank/DDBJ databases">
        <authorList>
            <person name="Chiriac C."/>
            <person name="Salcher M."/>
            <person name="Ghai R."/>
            <person name="Kavagutti S V."/>
        </authorList>
    </citation>
    <scope>NUCLEOTIDE SEQUENCE</scope>
</reference>
<protein>
    <submittedName>
        <fullName evidence="3">Unannotated protein</fullName>
    </submittedName>
</protein>
<dbReference type="EMBL" id="CAFBMF010000196">
    <property type="protein sequence ID" value="CAB4915962.1"/>
    <property type="molecule type" value="Genomic_DNA"/>
</dbReference>
<proteinExistence type="predicted"/>
<evidence type="ECO:0000313" key="2">
    <source>
        <dbReference type="EMBL" id="CAB4732931.1"/>
    </source>
</evidence>
<evidence type="ECO:0000313" key="5">
    <source>
        <dbReference type="EMBL" id="CAB5037167.1"/>
    </source>
</evidence>
<dbReference type="EMBL" id="CAFBLJ010000031">
    <property type="protein sequence ID" value="CAB4866846.1"/>
    <property type="molecule type" value="Genomic_DNA"/>
</dbReference>
<dbReference type="AlphaFoldDB" id="A0A6J7D8H3"/>
<evidence type="ECO:0000313" key="3">
    <source>
        <dbReference type="EMBL" id="CAB4866846.1"/>
    </source>
</evidence>
<organism evidence="3">
    <name type="scientific">freshwater metagenome</name>
    <dbReference type="NCBI Taxonomy" id="449393"/>
    <lineage>
        <taxon>unclassified sequences</taxon>
        <taxon>metagenomes</taxon>
        <taxon>ecological metagenomes</taxon>
    </lineage>
</organism>
<evidence type="ECO:0000313" key="4">
    <source>
        <dbReference type="EMBL" id="CAB4915962.1"/>
    </source>
</evidence>
<dbReference type="EMBL" id="CAFBPS010000195">
    <property type="protein sequence ID" value="CAB5037167.1"/>
    <property type="molecule type" value="Genomic_DNA"/>
</dbReference>
<accession>A0A6J7D8H3</accession>
<sequence length="108" mass="12042">MSDQSKLTPLQAAEARRLAAQQAKTNKVPQTRSEEEKAARKERVTKAKDALSRSVGIKGDHVAGARAAIKTYLQRLNEPNQPDDGRFEMLIEAPFKVPEKKKTNGPRF</sequence>
<name>A0A6J7D8H3_9ZZZZ</name>
<evidence type="ECO:0000256" key="1">
    <source>
        <dbReference type="SAM" id="MobiDB-lite"/>
    </source>
</evidence>
<feature type="region of interest" description="Disordered" evidence="1">
    <location>
        <begin position="15"/>
        <end position="48"/>
    </location>
</feature>
<feature type="compositionally biased region" description="Basic and acidic residues" evidence="1">
    <location>
        <begin position="32"/>
        <end position="48"/>
    </location>
</feature>
<gene>
    <name evidence="2" type="ORF">UFOPK2658_01798</name>
    <name evidence="3" type="ORF">UFOPK3304_00782</name>
    <name evidence="4" type="ORF">UFOPK3494_01808</name>
    <name evidence="5" type="ORF">UFOPK4134_01718</name>
</gene>
<dbReference type="EMBL" id="CAEZYH010000125">
    <property type="protein sequence ID" value="CAB4732931.1"/>
    <property type="molecule type" value="Genomic_DNA"/>
</dbReference>